<evidence type="ECO:0000256" key="1">
    <source>
        <dbReference type="SAM" id="MobiDB-lite"/>
    </source>
</evidence>
<reference evidence="3" key="2">
    <citation type="submission" date="2020-10" db="EMBL/GenBank/DDBJ databases">
        <authorList>
            <person name="Scholz U."/>
            <person name="Mascher M."/>
            <person name="Fiebig A."/>
        </authorList>
    </citation>
    <scope>NUCLEOTIDE SEQUENCE [LARGE SCALE GENOMIC DNA]</scope>
    <source>
        <strain evidence="3">cv. Morex</strain>
    </source>
</reference>
<feature type="compositionally biased region" description="Basic and acidic residues" evidence="1">
    <location>
        <begin position="175"/>
        <end position="191"/>
    </location>
</feature>
<evidence type="ECO:0000259" key="2">
    <source>
        <dbReference type="Pfam" id="PF14392"/>
    </source>
</evidence>
<dbReference type="Proteomes" id="UP000011116">
    <property type="component" value="Chromosome 6H"/>
</dbReference>
<evidence type="ECO:0000313" key="4">
    <source>
        <dbReference type="Proteomes" id="UP000011116"/>
    </source>
</evidence>
<feature type="compositionally biased region" description="Basic and acidic residues" evidence="1">
    <location>
        <begin position="269"/>
        <end position="284"/>
    </location>
</feature>
<feature type="region of interest" description="Disordered" evidence="1">
    <location>
        <begin position="64"/>
        <end position="285"/>
    </location>
</feature>
<reference evidence="3" key="3">
    <citation type="submission" date="2022-01" db="UniProtKB">
        <authorList>
            <consortium name="EnsemblPlants"/>
        </authorList>
    </citation>
    <scope>IDENTIFICATION</scope>
    <source>
        <strain evidence="3">subsp. vulgare</strain>
    </source>
</reference>
<dbReference type="Gramene" id="HORVU.MOREX.r3.6HG0545790.1">
    <property type="protein sequence ID" value="HORVU.MOREX.r3.6HG0545790.1.CDS1"/>
    <property type="gene ID" value="HORVU.MOREX.r3.6HG0545790"/>
</dbReference>
<dbReference type="Gramene" id="HORVU.MOREX.r2.6HG0453720.1">
    <property type="protein sequence ID" value="HORVU.MOREX.r2.6HG0453720.1.CDS.1"/>
    <property type="gene ID" value="HORVU.MOREX.r2.6HG0453720"/>
</dbReference>
<dbReference type="InterPro" id="IPR025836">
    <property type="entry name" value="Zn_knuckle_CX2CX4HX4C"/>
</dbReference>
<evidence type="ECO:0000313" key="3">
    <source>
        <dbReference type="EnsemblPlants" id="HORVU.MOREX.r3.6HG0545790.1.CDS1"/>
    </source>
</evidence>
<dbReference type="EnsemblPlants" id="HORVU.MOREX.r3.6HG0545790.1">
    <property type="protein sequence ID" value="HORVU.MOREX.r3.6HG0545790.1.CDS1"/>
    <property type="gene ID" value="HORVU.MOREX.r3.6HG0545790"/>
</dbReference>
<proteinExistence type="predicted"/>
<sequence length="314" mass="35990">MRGFVLGREKEIEQMIEEEGQLDNTKKKKLRWCRFEYEHMPDFCYTCEIIGHRDKECKMRPAKDEAPQFGPWMRAEDESNKSVEGARGKWMGSRSSEDSMGAMGYKQDGMDRRPYHLGREGSGMGSATLSWRKDGTASRSSGRSSKEEEREVTSPLKSVGRDDGVGSKGTSRHLSFNDKEEEGRSKEDEGKNIAMVSLGEERLSMENMPQVTENDRREKENNEEKRVEEGRGKINQDKAGGKSGRKFKRRIRDPRKEHQEQIGSMMGKRAGEEMKIDEKQDQKKGRLVGAVEEEAMNHKNLFKAGLPEQFCNHQ</sequence>
<feature type="compositionally biased region" description="Basic residues" evidence="1">
    <location>
        <begin position="243"/>
        <end position="253"/>
    </location>
</feature>
<reference evidence="4" key="1">
    <citation type="journal article" date="2012" name="Nature">
        <title>A physical, genetic and functional sequence assembly of the barley genome.</title>
        <authorList>
            <consortium name="The International Barley Genome Sequencing Consortium"/>
            <person name="Mayer K.F."/>
            <person name="Waugh R."/>
            <person name="Brown J.W."/>
            <person name="Schulman A."/>
            <person name="Langridge P."/>
            <person name="Platzer M."/>
            <person name="Fincher G.B."/>
            <person name="Muehlbauer G.J."/>
            <person name="Sato K."/>
            <person name="Close T.J."/>
            <person name="Wise R.P."/>
            <person name="Stein N."/>
        </authorList>
    </citation>
    <scope>NUCLEOTIDE SEQUENCE [LARGE SCALE GENOMIC DNA]</scope>
    <source>
        <strain evidence="4">cv. Morex</strain>
    </source>
</reference>
<organism evidence="3 4">
    <name type="scientific">Hordeum vulgare subsp. vulgare</name>
    <name type="common">Domesticated barley</name>
    <dbReference type="NCBI Taxonomy" id="112509"/>
    <lineage>
        <taxon>Eukaryota</taxon>
        <taxon>Viridiplantae</taxon>
        <taxon>Streptophyta</taxon>
        <taxon>Embryophyta</taxon>
        <taxon>Tracheophyta</taxon>
        <taxon>Spermatophyta</taxon>
        <taxon>Magnoliopsida</taxon>
        <taxon>Liliopsida</taxon>
        <taxon>Poales</taxon>
        <taxon>Poaceae</taxon>
        <taxon>BOP clade</taxon>
        <taxon>Pooideae</taxon>
        <taxon>Triticodae</taxon>
        <taxon>Triticeae</taxon>
        <taxon>Hordeinae</taxon>
        <taxon>Hordeum</taxon>
    </lineage>
</organism>
<feature type="compositionally biased region" description="Basic and acidic residues" evidence="1">
    <location>
        <begin position="74"/>
        <end position="87"/>
    </location>
</feature>
<feature type="compositionally biased region" description="Basic and acidic residues" evidence="1">
    <location>
        <begin position="213"/>
        <end position="240"/>
    </location>
</feature>
<keyword evidence="4" id="KW-1185">Reference proteome</keyword>
<feature type="domain" description="Zinc knuckle CX2CX4HX4C" evidence="2">
    <location>
        <begin position="32"/>
        <end position="58"/>
    </location>
</feature>
<protein>
    <recommendedName>
        <fullName evidence="2">Zinc knuckle CX2CX4HX4C domain-containing protein</fullName>
    </recommendedName>
</protein>
<feature type="compositionally biased region" description="Basic and acidic residues" evidence="1">
    <location>
        <begin position="108"/>
        <end position="119"/>
    </location>
</feature>
<name>A0A8I6XXZ6_HORVV</name>
<accession>A0A8I6XXZ6</accession>
<dbReference type="Pfam" id="PF14392">
    <property type="entry name" value="zf-CCHC_4"/>
    <property type="match status" value="1"/>
</dbReference>
<dbReference type="AlphaFoldDB" id="A0A8I6XXZ6"/>